<dbReference type="EMBL" id="JBHTMK010000043">
    <property type="protein sequence ID" value="MFD1370274.1"/>
    <property type="molecule type" value="Genomic_DNA"/>
</dbReference>
<feature type="transmembrane region" description="Helical" evidence="1">
    <location>
        <begin position="20"/>
        <end position="43"/>
    </location>
</feature>
<keyword evidence="1" id="KW-1133">Transmembrane helix</keyword>
<proteinExistence type="predicted"/>
<reference evidence="4" key="1">
    <citation type="journal article" date="2019" name="Int. J. Syst. Evol. Microbiol.">
        <title>The Global Catalogue of Microorganisms (GCM) 10K type strain sequencing project: providing services to taxonomists for standard genome sequencing and annotation.</title>
        <authorList>
            <consortium name="The Broad Institute Genomics Platform"/>
            <consortium name="The Broad Institute Genome Sequencing Center for Infectious Disease"/>
            <person name="Wu L."/>
            <person name="Ma J."/>
        </authorList>
    </citation>
    <scope>NUCLEOTIDE SEQUENCE [LARGE SCALE GENOMIC DNA]</scope>
    <source>
        <strain evidence="4">CCM 7526</strain>
    </source>
</reference>
<feature type="transmembrane region" description="Helical" evidence="1">
    <location>
        <begin position="103"/>
        <end position="124"/>
    </location>
</feature>
<feature type="domain" description="Phosphatidic acid phosphatase type 2/haloperoxidase" evidence="2">
    <location>
        <begin position="342"/>
        <end position="454"/>
    </location>
</feature>
<dbReference type="CDD" id="cd03392">
    <property type="entry name" value="PAP2_like_2"/>
    <property type="match status" value="2"/>
</dbReference>
<dbReference type="RefSeq" id="WP_317790960.1">
    <property type="nucleotide sequence ID" value="NZ_AP028461.1"/>
</dbReference>
<evidence type="ECO:0000256" key="1">
    <source>
        <dbReference type="SAM" id="Phobius"/>
    </source>
</evidence>
<keyword evidence="1" id="KW-0472">Membrane</keyword>
<gene>
    <name evidence="3" type="ORF">ACFQ5G_33475</name>
</gene>
<dbReference type="PANTHER" id="PTHR14969">
    <property type="entry name" value="SPHINGOSINE-1-PHOSPHATE PHOSPHOHYDROLASE"/>
    <property type="match status" value="1"/>
</dbReference>
<evidence type="ECO:0000259" key="2">
    <source>
        <dbReference type="SMART" id="SM00014"/>
    </source>
</evidence>
<feature type="transmembrane region" description="Helical" evidence="1">
    <location>
        <begin position="264"/>
        <end position="282"/>
    </location>
</feature>
<accession>A0ABW4AIK7</accession>
<feature type="transmembrane region" description="Helical" evidence="1">
    <location>
        <begin position="439"/>
        <end position="457"/>
    </location>
</feature>
<feature type="transmembrane region" description="Helical" evidence="1">
    <location>
        <begin position="144"/>
        <end position="166"/>
    </location>
</feature>
<dbReference type="InterPro" id="IPR000326">
    <property type="entry name" value="PAP2/HPO"/>
</dbReference>
<dbReference type="Pfam" id="PF01569">
    <property type="entry name" value="PAP2"/>
    <property type="match status" value="2"/>
</dbReference>
<feature type="transmembrane region" description="Helical" evidence="1">
    <location>
        <begin position="77"/>
        <end position="96"/>
    </location>
</feature>
<dbReference type="SMART" id="SM00014">
    <property type="entry name" value="acidPPc"/>
    <property type="match status" value="2"/>
</dbReference>
<feature type="transmembrane region" description="Helical" evidence="1">
    <location>
        <begin position="409"/>
        <end position="427"/>
    </location>
</feature>
<feature type="domain" description="Phosphatidic acid phosphatase type 2/haloperoxidase" evidence="2">
    <location>
        <begin position="103"/>
        <end position="215"/>
    </location>
</feature>
<keyword evidence="4" id="KW-1185">Reference proteome</keyword>
<sequence length="485" mass="52807">MTEKRARWAPVRHFAERSVLGLAAVTAVGLAFGTLLLLVRFHWQPLLGLDRSVADGLNSWASGSDTIVAVLNQISSFGGRGFMIPLVALLVAVLLIRRRPRPALYLVVTGAGALILDPSLKALIGRLRPVVEVPVATAPGNSFPSGHALGSMVVYGMIVLVFLPAMRRRWRPWFAGLAAVIVAAVGFTRIALGVHFLSDVIGGWLLGVAWISVTAYAFRIWRREAGRPVPALADGLEPEAGPDLRPAPAEEAVLPHPWAKAAEILVGWVFVFGLLYLVGYSVNRWEPPFDDGFPRWLQTFRTPSLDELSWLASKAGDTHAILIISLIFCPLALALWRQWRPVLFLALTMMGELTLFLCAAAAVGRDRPSVEQLDGQMPTSSFPSGHIAATMCLWAAIAIIVLARVRQPWRWIFPALAVIMPLIVALSRMYRGMHHPTDVLGAALLTAGWLTVLYFTVRPNAHAETASEAAAEAEQATRRHPVTVG</sequence>
<evidence type="ECO:0000313" key="3">
    <source>
        <dbReference type="EMBL" id="MFD1370274.1"/>
    </source>
</evidence>
<protein>
    <submittedName>
        <fullName evidence="3">Phosphatase PAP2 family protein</fullName>
    </submittedName>
</protein>
<feature type="transmembrane region" description="Helical" evidence="1">
    <location>
        <begin position="318"/>
        <end position="336"/>
    </location>
</feature>
<keyword evidence="1" id="KW-0812">Transmembrane</keyword>
<evidence type="ECO:0000313" key="4">
    <source>
        <dbReference type="Proteomes" id="UP001597183"/>
    </source>
</evidence>
<dbReference type="InterPro" id="IPR036938">
    <property type="entry name" value="PAP2/HPO_sf"/>
</dbReference>
<feature type="transmembrane region" description="Helical" evidence="1">
    <location>
        <begin position="384"/>
        <end position="402"/>
    </location>
</feature>
<name>A0ABW4AIK7_9ACTN</name>
<organism evidence="3 4">
    <name type="scientific">Actinoplanes sichuanensis</name>
    <dbReference type="NCBI Taxonomy" id="512349"/>
    <lineage>
        <taxon>Bacteria</taxon>
        <taxon>Bacillati</taxon>
        <taxon>Actinomycetota</taxon>
        <taxon>Actinomycetes</taxon>
        <taxon>Micromonosporales</taxon>
        <taxon>Micromonosporaceae</taxon>
        <taxon>Actinoplanes</taxon>
    </lineage>
</organism>
<dbReference type="Proteomes" id="UP001597183">
    <property type="component" value="Unassembled WGS sequence"/>
</dbReference>
<comment type="caution">
    <text evidence="3">The sequence shown here is derived from an EMBL/GenBank/DDBJ whole genome shotgun (WGS) entry which is preliminary data.</text>
</comment>
<feature type="transmembrane region" description="Helical" evidence="1">
    <location>
        <begin position="343"/>
        <end position="364"/>
    </location>
</feature>
<feature type="transmembrane region" description="Helical" evidence="1">
    <location>
        <begin position="173"/>
        <end position="194"/>
    </location>
</feature>
<feature type="transmembrane region" description="Helical" evidence="1">
    <location>
        <begin position="200"/>
        <end position="218"/>
    </location>
</feature>
<dbReference type="Gene3D" id="1.20.144.10">
    <property type="entry name" value="Phosphatidic acid phosphatase type 2/haloperoxidase"/>
    <property type="match status" value="2"/>
</dbReference>
<dbReference type="PANTHER" id="PTHR14969:SF13">
    <property type="entry name" value="AT30094P"/>
    <property type="match status" value="1"/>
</dbReference>
<dbReference type="SUPFAM" id="SSF48317">
    <property type="entry name" value="Acid phosphatase/Vanadium-dependent haloperoxidase"/>
    <property type="match status" value="2"/>
</dbReference>